<evidence type="ECO:0000256" key="2">
    <source>
        <dbReference type="ARBA" id="ARBA00007171"/>
    </source>
</evidence>
<dbReference type="GO" id="GO:0008658">
    <property type="term" value="F:penicillin binding"/>
    <property type="evidence" value="ECO:0007669"/>
    <property type="project" value="InterPro"/>
</dbReference>
<evidence type="ECO:0000256" key="3">
    <source>
        <dbReference type="ARBA" id="ARBA00022475"/>
    </source>
</evidence>
<protein>
    <submittedName>
        <fullName evidence="12">Cell elongation-specific peptidoglycan D,D-transpeptidase</fullName>
    </submittedName>
</protein>
<dbReference type="GO" id="GO:0008360">
    <property type="term" value="P:regulation of cell shape"/>
    <property type="evidence" value="ECO:0007669"/>
    <property type="project" value="UniProtKB-KW"/>
</dbReference>
<dbReference type="GO" id="GO:0071972">
    <property type="term" value="F:peptidoglycan L,D-transpeptidase activity"/>
    <property type="evidence" value="ECO:0007669"/>
    <property type="project" value="TreeGrafter"/>
</dbReference>
<evidence type="ECO:0000313" key="12">
    <source>
        <dbReference type="EMBL" id="RDL05339.1"/>
    </source>
</evidence>
<keyword evidence="6" id="KW-0573">Peptidoglycan synthesis</keyword>
<evidence type="ECO:0000256" key="7">
    <source>
        <dbReference type="ARBA" id="ARBA00022989"/>
    </source>
</evidence>
<evidence type="ECO:0000256" key="8">
    <source>
        <dbReference type="ARBA" id="ARBA00023136"/>
    </source>
</evidence>
<feature type="domain" description="Penicillin-binding protein dimerisation" evidence="11">
    <location>
        <begin position="70"/>
        <end position="299"/>
    </location>
</feature>
<keyword evidence="3" id="KW-1003">Cell membrane</keyword>
<dbReference type="Gene3D" id="3.40.710.10">
    <property type="entry name" value="DD-peptidase/beta-lactamase superfamily"/>
    <property type="match status" value="1"/>
</dbReference>
<dbReference type="Pfam" id="PF03717">
    <property type="entry name" value="PBP_dimer"/>
    <property type="match status" value="1"/>
</dbReference>
<dbReference type="RefSeq" id="WP_070230507.1">
    <property type="nucleotide sequence ID" value="NZ_BJYO01000004.1"/>
</dbReference>
<dbReference type="InterPro" id="IPR036138">
    <property type="entry name" value="PBP_dimer_sf"/>
</dbReference>
<evidence type="ECO:0000256" key="5">
    <source>
        <dbReference type="ARBA" id="ARBA00022960"/>
    </source>
</evidence>
<evidence type="ECO:0000256" key="1">
    <source>
        <dbReference type="ARBA" id="ARBA00004162"/>
    </source>
</evidence>
<keyword evidence="8" id="KW-0472">Membrane</keyword>
<dbReference type="Pfam" id="PF00905">
    <property type="entry name" value="Transpeptidase"/>
    <property type="match status" value="1"/>
</dbReference>
<dbReference type="GeneID" id="94546500"/>
<comment type="caution">
    <text evidence="12">The sequence shown here is derived from an EMBL/GenBank/DDBJ whole genome shotgun (WGS) entry which is preliminary data.</text>
</comment>
<evidence type="ECO:0000259" key="11">
    <source>
        <dbReference type="Pfam" id="PF03717"/>
    </source>
</evidence>
<evidence type="ECO:0000313" key="13">
    <source>
        <dbReference type="Proteomes" id="UP000254912"/>
    </source>
</evidence>
<keyword evidence="13" id="KW-1185">Reference proteome</keyword>
<evidence type="ECO:0000256" key="6">
    <source>
        <dbReference type="ARBA" id="ARBA00022984"/>
    </source>
</evidence>
<keyword evidence="5" id="KW-0133">Cell shape</keyword>
<dbReference type="InterPro" id="IPR001460">
    <property type="entry name" value="PCN-bd_Tpept"/>
</dbReference>
<dbReference type="AlphaFoldDB" id="A0A288QUX5"/>
<dbReference type="KEGG" id="wso:WSWS_01314"/>
<dbReference type="EMBL" id="QRAS01000003">
    <property type="protein sequence ID" value="RDL05339.1"/>
    <property type="molecule type" value="Genomic_DNA"/>
</dbReference>
<dbReference type="GO" id="GO:0005886">
    <property type="term" value="C:plasma membrane"/>
    <property type="evidence" value="ECO:0007669"/>
    <property type="project" value="UniProtKB-SubCell"/>
</dbReference>
<dbReference type="SUPFAM" id="SSF56601">
    <property type="entry name" value="beta-lactamase/transpeptidase-like"/>
    <property type="match status" value="1"/>
</dbReference>
<sequence>MASSKRRRRARSRISKNSLSRIPIRLNVLMGIVILMLAALGMQLVKLQISQHDKFVAQITSNSESTETEKVQRGMIYDSTGKVIVANKGSKAITYTRPKSVTTSDMYHTANTVGNHLQVDTKTLSKANYAVYYIQDDKRRAKVAAALKNPLPSGSDAYIAQLEAYVQKHEAKFPLTKNQENKAMLYQKMANAYALSTVYLKETDVTDKEIAEIGERQSKMPGVKVGLYYTRDYPNGTAMKSLIGSVSTSKTGLPDSSVNQLLSQGYARDDSVGTSYLEQFYEATLRGTKKKYTVTTNGKTDKTTKTTLYAGQAGNNLRLTVNSKFQADVQKILEEQMPDGLTQGAYAVIINPKTGAIYAMAGSYRDNKTGEKTSDPLGTINRSFPVGSVVKPAMITTALLNNVITTTNNTITDVPIKIAGTATKASYFNTDGSDSIALDIPTALKMSSNSYVMQLMLKMGGLTYHSGMSLTGLDSNVWNKMRNGLGLFGLGQMTGIDLPGETSGVRGSTDSDHTGNTLDESFGQYDTYTTMQLAQYAATVANGGYRVRPHVVDAILSRSAHSSKSTVATSIATQVLGTVGWTKAERDLIYEGMYQVVHGSGYATGTGLKDLTPEVYAKTGTAETTTDGEDTYSSTAISFVPNANVAVAVAIPGISSQTSDSVSIPMSHAIWKAFWQDVENKGSSTK</sequence>
<keyword evidence="9" id="KW-0961">Cell wall biogenesis/degradation</keyword>
<evidence type="ECO:0000256" key="4">
    <source>
        <dbReference type="ARBA" id="ARBA00022692"/>
    </source>
</evidence>
<dbReference type="Proteomes" id="UP000254912">
    <property type="component" value="Unassembled WGS sequence"/>
</dbReference>
<dbReference type="InterPro" id="IPR005311">
    <property type="entry name" value="PBP_dimer"/>
</dbReference>
<reference evidence="12 13" key="1">
    <citation type="submission" date="2018-07" db="EMBL/GenBank/DDBJ databases">
        <title>Genomic Encyclopedia of Type Strains, Phase III (KMG-III): the genomes of soil and plant-associated and newly described type strains.</title>
        <authorList>
            <person name="Whitman W."/>
        </authorList>
    </citation>
    <scope>NUCLEOTIDE SEQUENCE [LARGE SCALE GENOMIC DNA]</scope>
    <source>
        <strain evidence="12 13">CECT 7031</strain>
    </source>
</reference>
<dbReference type="GO" id="GO:0071555">
    <property type="term" value="P:cell wall organization"/>
    <property type="evidence" value="ECO:0007669"/>
    <property type="project" value="UniProtKB-KW"/>
</dbReference>
<dbReference type="PANTHER" id="PTHR30627:SF2">
    <property type="entry name" value="PEPTIDOGLYCAN D,D-TRANSPEPTIDASE MRDA"/>
    <property type="match status" value="1"/>
</dbReference>
<dbReference type="InterPro" id="IPR050515">
    <property type="entry name" value="Beta-lactam/transpept"/>
</dbReference>
<proteinExistence type="inferred from homology"/>
<dbReference type="GO" id="GO:0009252">
    <property type="term" value="P:peptidoglycan biosynthetic process"/>
    <property type="evidence" value="ECO:0007669"/>
    <property type="project" value="UniProtKB-KW"/>
</dbReference>
<comment type="similarity">
    <text evidence="2">Belongs to the transpeptidase family.</text>
</comment>
<accession>A0A288QUX5</accession>
<dbReference type="PANTHER" id="PTHR30627">
    <property type="entry name" value="PEPTIDOGLYCAN D,D-TRANSPEPTIDASE"/>
    <property type="match status" value="1"/>
</dbReference>
<name>A0A288QUX5_9LACO</name>
<dbReference type="Gene3D" id="3.90.1310.10">
    <property type="entry name" value="Penicillin-binding protein 2a (Domain 2)"/>
    <property type="match status" value="1"/>
</dbReference>
<keyword evidence="4" id="KW-0812">Transmembrane</keyword>
<dbReference type="Gene3D" id="1.10.10.1230">
    <property type="entry name" value="Penicillin-binding protein, N-terminal non-catalytic domain, head sub-domain"/>
    <property type="match status" value="1"/>
</dbReference>
<evidence type="ECO:0000259" key="10">
    <source>
        <dbReference type="Pfam" id="PF00905"/>
    </source>
</evidence>
<evidence type="ECO:0000256" key="9">
    <source>
        <dbReference type="ARBA" id="ARBA00023316"/>
    </source>
</evidence>
<dbReference type="InterPro" id="IPR012338">
    <property type="entry name" value="Beta-lactam/transpept-like"/>
</dbReference>
<feature type="domain" description="Penicillin-binding protein transpeptidase" evidence="10">
    <location>
        <begin position="346"/>
        <end position="665"/>
    </location>
</feature>
<organism evidence="12 13">
    <name type="scientific">Weissella soli</name>
    <dbReference type="NCBI Taxonomy" id="155866"/>
    <lineage>
        <taxon>Bacteria</taxon>
        <taxon>Bacillati</taxon>
        <taxon>Bacillota</taxon>
        <taxon>Bacilli</taxon>
        <taxon>Lactobacillales</taxon>
        <taxon>Lactobacillaceae</taxon>
        <taxon>Weissella</taxon>
    </lineage>
</organism>
<keyword evidence="7" id="KW-1133">Transmembrane helix</keyword>
<comment type="subcellular location">
    <subcellularLocation>
        <location evidence="1">Cell membrane</location>
        <topology evidence="1">Single-pass membrane protein</topology>
    </subcellularLocation>
</comment>
<dbReference type="SUPFAM" id="SSF56519">
    <property type="entry name" value="Penicillin binding protein dimerisation domain"/>
    <property type="match status" value="1"/>
</dbReference>
<gene>
    <name evidence="12" type="ORF">DFP99_1295</name>
</gene>